<evidence type="ECO:0000313" key="1">
    <source>
        <dbReference type="EMBL" id="MCS1396054.1"/>
    </source>
</evidence>
<accession>A0ABT2DMC8</accession>
<dbReference type="Proteomes" id="UP001525021">
    <property type="component" value="Unassembled WGS sequence"/>
</dbReference>
<evidence type="ECO:0000313" key="2">
    <source>
        <dbReference type="Proteomes" id="UP001525021"/>
    </source>
</evidence>
<organism evidence="1 2">
    <name type="scientific">Lysinibacillus pinottii</name>
    <dbReference type="NCBI Taxonomy" id="2973932"/>
    <lineage>
        <taxon>Bacteria</taxon>
        <taxon>Bacillati</taxon>
        <taxon>Bacillota</taxon>
        <taxon>Bacilli</taxon>
        <taxon>Bacillales</taxon>
        <taxon>Bacillaceae</taxon>
        <taxon>Lysinibacillus</taxon>
    </lineage>
</organism>
<gene>
    <name evidence="1" type="ORF">NXZ79_08390</name>
</gene>
<protein>
    <submittedName>
        <fullName evidence="1">Uncharacterized protein</fullName>
    </submittedName>
</protein>
<reference evidence="1 2" key="1">
    <citation type="submission" date="2022-08" db="EMBL/GenBank/DDBJ databases">
        <title>Lysinibacillus sequencing.</title>
        <authorList>
            <person name="Dunlap C."/>
        </authorList>
    </citation>
    <scope>NUCLEOTIDE SEQUENCE [LARGE SCALE GENOMIC DNA]</scope>
    <source>
        <strain evidence="1 2">PB211</strain>
    </source>
</reference>
<name>A0ABT2DMC8_9BACI</name>
<keyword evidence="2" id="KW-1185">Reference proteome</keyword>
<comment type="caution">
    <text evidence="1">The sequence shown here is derived from an EMBL/GenBank/DDBJ whole genome shotgun (WGS) entry which is preliminary data.</text>
</comment>
<sequence length="50" mass="5542">MATFRIAIQIEDRLSQPIRAMHTASGTMFDTSSIVLMRRELANAATSESD</sequence>
<dbReference type="RefSeq" id="WP_155726284.1">
    <property type="nucleotide sequence ID" value="NZ_JANTOO010000010.1"/>
</dbReference>
<proteinExistence type="predicted"/>
<dbReference type="EMBL" id="JANTOO010000010">
    <property type="protein sequence ID" value="MCS1396054.1"/>
    <property type="molecule type" value="Genomic_DNA"/>
</dbReference>